<dbReference type="Gene3D" id="3.20.20.140">
    <property type="entry name" value="Metal-dependent hydrolases"/>
    <property type="match status" value="1"/>
</dbReference>
<keyword evidence="4" id="KW-1185">Reference proteome</keyword>
<dbReference type="SUPFAM" id="SSF51556">
    <property type="entry name" value="Metallo-dependent hydrolases"/>
    <property type="match status" value="1"/>
</dbReference>
<dbReference type="InterPro" id="IPR050287">
    <property type="entry name" value="MTA/SAH_deaminase"/>
</dbReference>
<dbReference type="Proteomes" id="UP000016608">
    <property type="component" value="Unassembled WGS sequence"/>
</dbReference>
<dbReference type="EMBL" id="AWVJ01000162">
    <property type="protein sequence ID" value="ERK43023.1"/>
    <property type="molecule type" value="Genomic_DNA"/>
</dbReference>
<evidence type="ECO:0000256" key="1">
    <source>
        <dbReference type="ARBA" id="ARBA00022801"/>
    </source>
</evidence>
<evidence type="ECO:0000313" key="3">
    <source>
        <dbReference type="EMBL" id="ERK43023.1"/>
    </source>
</evidence>
<dbReference type="HOGENOM" id="CLU_012358_2_0_9"/>
<dbReference type="Pfam" id="PF01979">
    <property type="entry name" value="Amidohydro_1"/>
    <property type="match status" value="1"/>
</dbReference>
<dbReference type="InterPro" id="IPR032466">
    <property type="entry name" value="Metal_Hydrolase"/>
</dbReference>
<dbReference type="CDD" id="cd01298">
    <property type="entry name" value="ATZ_TRZ_like"/>
    <property type="match status" value="1"/>
</dbReference>
<dbReference type="SUPFAM" id="SSF51338">
    <property type="entry name" value="Composite domain of metallo-dependent hydrolases"/>
    <property type="match status" value="1"/>
</dbReference>
<reference evidence="3 4" key="1">
    <citation type="submission" date="2013-06" db="EMBL/GenBank/DDBJ databases">
        <authorList>
            <person name="Weinstock G."/>
            <person name="Sodergren E."/>
            <person name="Lobos E.A."/>
            <person name="Fulton L."/>
            <person name="Fulton R."/>
            <person name="Courtney L."/>
            <person name="Fronick C."/>
            <person name="O'Laughlin M."/>
            <person name="Godfrey J."/>
            <person name="Wilson R.M."/>
            <person name="Miner T."/>
            <person name="Farmer C."/>
            <person name="Delehaunty K."/>
            <person name="Cordes M."/>
            <person name="Minx P."/>
            <person name="Tomlinson C."/>
            <person name="Chen J."/>
            <person name="Wollam A."/>
            <person name="Pepin K.H."/>
            <person name="Bhonagiri V."/>
            <person name="Zhang X."/>
            <person name="Warren W."/>
            <person name="Mitreva M."/>
            <person name="Mardis E.R."/>
            <person name="Wilson R.K."/>
        </authorList>
    </citation>
    <scope>NUCLEOTIDE SEQUENCE [LARGE SCALE GENOMIC DNA]</scope>
    <source>
        <strain evidence="3 4">ATCC 29099</strain>
    </source>
</reference>
<accession>U2QNZ9</accession>
<dbReference type="eggNOG" id="COG0402">
    <property type="taxonomic scope" value="Bacteria"/>
</dbReference>
<dbReference type="InterPro" id="IPR011059">
    <property type="entry name" value="Metal-dep_hydrolase_composite"/>
</dbReference>
<dbReference type="Gene3D" id="2.30.40.10">
    <property type="entry name" value="Urease, subunit C, domain 1"/>
    <property type="match status" value="1"/>
</dbReference>
<keyword evidence="1 3" id="KW-0378">Hydrolase</keyword>
<name>U2QNZ9_EUBRA</name>
<dbReference type="InterPro" id="IPR006680">
    <property type="entry name" value="Amidohydro-rel"/>
</dbReference>
<dbReference type="AlphaFoldDB" id="U2QNZ9"/>
<dbReference type="GO" id="GO:0016810">
    <property type="term" value="F:hydrolase activity, acting on carbon-nitrogen (but not peptide) bonds"/>
    <property type="evidence" value="ECO:0007669"/>
    <property type="project" value="InterPro"/>
</dbReference>
<organism evidence="3 4">
    <name type="scientific">Eubacterium ramulus ATCC 29099</name>
    <dbReference type="NCBI Taxonomy" id="1256908"/>
    <lineage>
        <taxon>Bacteria</taxon>
        <taxon>Bacillati</taxon>
        <taxon>Bacillota</taxon>
        <taxon>Clostridia</taxon>
        <taxon>Eubacteriales</taxon>
        <taxon>Eubacteriaceae</taxon>
        <taxon>Eubacterium</taxon>
    </lineage>
</organism>
<dbReference type="PATRIC" id="fig|1256908.3.peg.2410"/>
<dbReference type="PANTHER" id="PTHR43794">
    <property type="entry name" value="AMINOHYDROLASE SSNA-RELATED"/>
    <property type="match status" value="1"/>
</dbReference>
<protein>
    <submittedName>
        <fullName evidence="3">Amidohydrolase family protein</fullName>
    </submittedName>
</protein>
<proteinExistence type="predicted"/>
<comment type="caution">
    <text evidence="3">The sequence shown here is derived from an EMBL/GenBank/DDBJ whole genome shotgun (WGS) entry which is preliminary data.</text>
</comment>
<evidence type="ECO:0000313" key="4">
    <source>
        <dbReference type="Proteomes" id="UP000016608"/>
    </source>
</evidence>
<evidence type="ECO:0000259" key="2">
    <source>
        <dbReference type="Pfam" id="PF01979"/>
    </source>
</evidence>
<gene>
    <name evidence="3" type="ORF">HMPREF0373_02620</name>
</gene>
<feature type="domain" description="Amidohydrolase-related" evidence="2">
    <location>
        <begin position="84"/>
        <end position="424"/>
    </location>
</feature>
<dbReference type="PANTHER" id="PTHR43794:SF11">
    <property type="entry name" value="AMIDOHYDROLASE-RELATED DOMAIN-CONTAINING PROTEIN"/>
    <property type="match status" value="1"/>
</dbReference>
<sequence>MQTSRRTNHRKNEKGKKMNIRFYNAKILTLNEQERFDIINGELWVKGDTICYVGESKNPAEICTELQMEQPAWEREIDVKGNLLMPGFKNAHAHTYMTFLRSYADDLPLQEWLYQMCFPKEDKLDTENIRPLEVLGIMEYLTSGITTSFDMCYFPPVYAQVAAQCGFRAVQVSGVNSFGGSAAVVEENYLKVNETSDLTSFMIGFHAEYTTKMELMQEIADLANKYKSPVFLHNSETQNEVKECLERYGKTPTQLTEELGMYEYGGGGYHCVYFDDKDFEIFQKRQLTAVTCPASNLKLASGIAPLKRFVEEGIPVAIGTDGPASNNSLDMFKEMFLASALAKVREMDAECISADKILYMATTGGAHAMGLDNCDRLAAGKKADLIMIDLQQPNMQPENNIVKNLVYSGSKQNVKLTMVNGKILYEEQKFSIGFEPADIYKEANRIIRSMEG</sequence>